<keyword evidence="3" id="KW-1185">Reference proteome</keyword>
<evidence type="ECO:0000313" key="3">
    <source>
        <dbReference type="Proteomes" id="UP000604765"/>
    </source>
</evidence>
<name>A0ABQ3W1B4_9LACO</name>
<protein>
    <submittedName>
        <fullName evidence="2">Uncharacterized protein</fullName>
    </submittedName>
</protein>
<organism evidence="2 3">
    <name type="scientific">Lentilactobacillus fungorum</name>
    <dbReference type="NCBI Taxonomy" id="2201250"/>
    <lineage>
        <taxon>Bacteria</taxon>
        <taxon>Bacillati</taxon>
        <taxon>Bacillota</taxon>
        <taxon>Bacilli</taxon>
        <taxon>Lactobacillales</taxon>
        <taxon>Lactobacillaceae</taxon>
        <taxon>Lentilactobacillus</taxon>
    </lineage>
</organism>
<sequence length="530" mass="59735">MAKKKSIIPNSKQQSERRDRSHRVMATIALMTSKLLGENTYAKSSINAERLARGEQRFLKRPIVSGMSLADFQLAKQSQLGYLVAVKDLQSVALDQMQAMVLWATGVNNDEVINRAAGNAFSVYLAQSNDRHQFVRGYQTAIIQFVEAIAGDQGVLAKIRHKFQTLTFEEKTALANNWFKHVNQFMTGTSPYRTITDGASGSTDAQIAKGIFAEVDEGYLMKQPIRENQAPLLGNYVYTGDDFSDQHHLPEATAAALNHLSLSETINLFVNGKLAATLDLLCSMGLYEFVYRYFRNDNQDLISLPPLISTDLSTIISTVDKKLPAIFERLEFPKTLAELAASLPIINLSNAGTARNAQKQNFQRRLSVVMDRHHQQFVNDRGEWVPIDYGFLAGVTAAIRNACCLPLLVQYTVTRNQLFSQIKSEDYAQSRRVGAPDFNVTTPIVQFVDQLARYQVDQLMVIVKRGRNDYEGLNQVSSQSAFNHLMRVAPQMRKVNPNYVTMSKPTKRLYYWLYQSSFADTLERKDQVSL</sequence>
<proteinExistence type="predicted"/>
<evidence type="ECO:0000313" key="2">
    <source>
        <dbReference type="EMBL" id="GHP14973.1"/>
    </source>
</evidence>
<accession>A0ABQ3W1B4</accession>
<comment type="caution">
    <text evidence="2">The sequence shown here is derived from an EMBL/GenBank/DDBJ whole genome shotgun (WGS) entry which is preliminary data.</text>
</comment>
<dbReference type="RefSeq" id="WP_203630951.1">
    <property type="nucleotide sequence ID" value="NZ_BNJR01000018.1"/>
</dbReference>
<gene>
    <name evidence="2" type="ORF">YK48G_23980</name>
</gene>
<dbReference type="Proteomes" id="UP000604765">
    <property type="component" value="Unassembled WGS sequence"/>
</dbReference>
<evidence type="ECO:0000256" key="1">
    <source>
        <dbReference type="SAM" id="MobiDB-lite"/>
    </source>
</evidence>
<reference evidence="2 3" key="1">
    <citation type="journal article" date="2021" name="Int. J. Syst. Evol. Microbiol.">
        <title>Lentilactobacillus fungorum sp. nov., isolated from spent mushroom substrates.</title>
        <authorList>
            <person name="Tohno M."/>
            <person name="Tanizawa Y."/>
            <person name="Kojima Y."/>
            <person name="Sakamoto M."/>
            <person name="Ohkuma M."/>
            <person name="Kobayashi H."/>
        </authorList>
    </citation>
    <scope>NUCLEOTIDE SEQUENCE [LARGE SCALE GENOMIC DNA]</scope>
    <source>
        <strain evidence="2 3">YK48G</strain>
    </source>
</reference>
<dbReference type="EMBL" id="BNJR01000018">
    <property type="protein sequence ID" value="GHP14973.1"/>
    <property type="molecule type" value="Genomic_DNA"/>
</dbReference>
<feature type="region of interest" description="Disordered" evidence="1">
    <location>
        <begin position="1"/>
        <end position="21"/>
    </location>
</feature>